<name>A0AAE3GPL2_9CYAN</name>
<dbReference type="InterPro" id="IPR025938">
    <property type="entry name" value="RRXRR_dom"/>
</dbReference>
<comment type="caution">
    <text evidence="2">The sequence shown here is derived from an EMBL/GenBank/DDBJ whole genome shotgun (WGS) entry which is preliminary data.</text>
</comment>
<accession>A0AAE3GPL2</accession>
<sequence>MCKILVIDQDFRPLNPIHPGHARQLLTQKKAAIFRRFPFTVILKESHPDATVKDCENSHQLPQSAKSR</sequence>
<reference evidence="2" key="1">
    <citation type="submission" date="2022-06" db="EMBL/GenBank/DDBJ databases">
        <title>New cyanobacteria of genus Symplocastrum in benthos of Lake Baikal.</title>
        <authorList>
            <person name="Sorokovikova E."/>
            <person name="Tikhonova I."/>
            <person name="Krasnopeev A."/>
            <person name="Evseev P."/>
            <person name="Gladkikh A."/>
            <person name="Belykh O."/>
        </authorList>
    </citation>
    <scope>NUCLEOTIDE SEQUENCE</scope>
    <source>
        <strain evidence="2">BBK-W-15</strain>
    </source>
</reference>
<dbReference type="Proteomes" id="UP001204953">
    <property type="component" value="Unassembled WGS sequence"/>
</dbReference>
<protein>
    <submittedName>
        <fullName evidence="2">RRXRR domain-containing protein</fullName>
    </submittedName>
</protein>
<dbReference type="EMBL" id="JAMZMM010000020">
    <property type="protein sequence ID" value="MCP2727583.1"/>
    <property type="molecule type" value="Genomic_DNA"/>
</dbReference>
<keyword evidence="3" id="KW-1185">Reference proteome</keyword>
<evidence type="ECO:0000313" key="2">
    <source>
        <dbReference type="EMBL" id="MCP2727583.1"/>
    </source>
</evidence>
<proteinExistence type="predicted"/>
<evidence type="ECO:0000313" key="3">
    <source>
        <dbReference type="Proteomes" id="UP001204953"/>
    </source>
</evidence>
<dbReference type="AlphaFoldDB" id="A0AAE3GPL2"/>
<dbReference type="Pfam" id="PF14239">
    <property type="entry name" value="RRXRR"/>
    <property type="match status" value="1"/>
</dbReference>
<evidence type="ECO:0000259" key="1">
    <source>
        <dbReference type="Pfam" id="PF14239"/>
    </source>
</evidence>
<organism evidence="2 3">
    <name type="scientific">Limnofasciculus baicalensis BBK-W-15</name>
    <dbReference type="NCBI Taxonomy" id="2699891"/>
    <lineage>
        <taxon>Bacteria</taxon>
        <taxon>Bacillati</taxon>
        <taxon>Cyanobacteriota</taxon>
        <taxon>Cyanophyceae</taxon>
        <taxon>Coleofasciculales</taxon>
        <taxon>Coleofasciculaceae</taxon>
        <taxon>Limnofasciculus</taxon>
        <taxon>Limnofasciculus baicalensis</taxon>
    </lineage>
</organism>
<feature type="domain" description="RRXRR" evidence="1">
    <location>
        <begin position="4"/>
        <end position="55"/>
    </location>
</feature>
<gene>
    <name evidence="2" type="ORF">NJ959_03720</name>
</gene>
<dbReference type="RefSeq" id="WP_254010395.1">
    <property type="nucleotide sequence ID" value="NZ_JAMZMM010000020.1"/>
</dbReference>